<dbReference type="Proteomes" id="UP001377160">
    <property type="component" value="Unassembled WGS sequence"/>
</dbReference>
<gene>
    <name evidence="1" type="ORF">V8Z71_23780</name>
</gene>
<evidence type="ECO:0000313" key="2">
    <source>
        <dbReference type="Proteomes" id="UP001377160"/>
    </source>
</evidence>
<feature type="non-terminal residue" evidence="1">
    <location>
        <position position="78"/>
    </location>
</feature>
<sequence length="78" mass="8588">KHRRQLQKHSIQVVNKVDGIDPDPASADIWQLGVEDMYQIAAAHGRGVTALIDLALNPFAEAHKPENGVVSDLTEFED</sequence>
<reference evidence="1 2" key="1">
    <citation type="submission" date="2024-02" db="EMBL/GenBank/DDBJ databases">
        <title>Bacteria isolated from the canopy kelp, Nereocystis luetkeana.</title>
        <authorList>
            <person name="Pfister C.A."/>
            <person name="Younker I.T."/>
            <person name="Light S.H."/>
        </authorList>
    </citation>
    <scope>NUCLEOTIDE SEQUENCE [LARGE SCALE GENOMIC DNA]</scope>
    <source>
        <strain evidence="1 2">TI.1.15</strain>
    </source>
</reference>
<comment type="caution">
    <text evidence="1">The sequence shown here is derived from an EMBL/GenBank/DDBJ whole genome shotgun (WGS) entry which is preliminary data.</text>
</comment>
<dbReference type="SUPFAM" id="SSF52540">
    <property type="entry name" value="P-loop containing nucleoside triphosphate hydrolases"/>
    <property type="match status" value="1"/>
</dbReference>
<proteinExistence type="predicted"/>
<protein>
    <submittedName>
        <fullName evidence="1">Ribosome biogenesis GTPase Der</fullName>
    </submittedName>
</protein>
<name>A0ABU9FZ71_9VIBR</name>
<keyword evidence="2" id="KW-1185">Reference proteome</keyword>
<accession>A0ABU9FZ71</accession>
<evidence type="ECO:0000313" key="1">
    <source>
        <dbReference type="EMBL" id="MEL0611330.1"/>
    </source>
</evidence>
<dbReference type="InterPro" id="IPR027417">
    <property type="entry name" value="P-loop_NTPase"/>
</dbReference>
<dbReference type="EMBL" id="JBANDX010000094">
    <property type="protein sequence ID" value="MEL0611330.1"/>
    <property type="molecule type" value="Genomic_DNA"/>
</dbReference>
<feature type="non-terminal residue" evidence="1">
    <location>
        <position position="1"/>
    </location>
</feature>
<organism evidence="1 2">
    <name type="scientific">Vibrio echinoideorum</name>
    <dbReference type="NCBI Taxonomy" id="2100116"/>
    <lineage>
        <taxon>Bacteria</taxon>
        <taxon>Pseudomonadati</taxon>
        <taxon>Pseudomonadota</taxon>
        <taxon>Gammaproteobacteria</taxon>
        <taxon>Vibrionales</taxon>
        <taxon>Vibrionaceae</taxon>
        <taxon>Vibrio</taxon>
    </lineage>
</organism>